<dbReference type="PANTHER" id="PTHR47019">
    <property type="entry name" value="LIPID II FLIPPASE MURJ"/>
    <property type="match status" value="1"/>
</dbReference>
<feature type="transmembrane region" description="Helical" evidence="8">
    <location>
        <begin position="224"/>
        <end position="244"/>
    </location>
</feature>
<feature type="transmembrane region" description="Helical" evidence="8">
    <location>
        <begin position="185"/>
        <end position="203"/>
    </location>
</feature>
<dbReference type="PIRSF" id="PIRSF002869">
    <property type="entry name" value="MviN"/>
    <property type="match status" value="1"/>
</dbReference>
<evidence type="ECO:0000256" key="5">
    <source>
        <dbReference type="ARBA" id="ARBA00022984"/>
    </source>
</evidence>
<dbReference type="Pfam" id="PF03023">
    <property type="entry name" value="MurJ"/>
    <property type="match status" value="1"/>
</dbReference>
<dbReference type="EMBL" id="FNDK01000002">
    <property type="protein sequence ID" value="SDH18936.1"/>
    <property type="molecule type" value="Genomic_DNA"/>
</dbReference>
<dbReference type="UniPathway" id="UPA00219"/>
<dbReference type="GO" id="GO:0071555">
    <property type="term" value="P:cell wall organization"/>
    <property type="evidence" value="ECO:0007669"/>
    <property type="project" value="UniProtKB-UniRule"/>
</dbReference>
<accession>A0A1G8ADM9</accession>
<dbReference type="OrthoDB" id="9804143at2"/>
<evidence type="ECO:0000256" key="2">
    <source>
        <dbReference type="ARBA" id="ARBA00022475"/>
    </source>
</evidence>
<comment type="subcellular location">
    <subcellularLocation>
        <location evidence="1 8">Cell membrane</location>
        <topology evidence="1 8">Multi-pass membrane protein</topology>
    </subcellularLocation>
</comment>
<name>A0A1G8ADM9_9BACI</name>
<evidence type="ECO:0000313" key="11">
    <source>
        <dbReference type="Proteomes" id="UP000199163"/>
    </source>
</evidence>
<feature type="transmembrane region" description="Helical" evidence="8">
    <location>
        <begin position="156"/>
        <end position="179"/>
    </location>
</feature>
<feature type="transmembrane region" description="Helical" evidence="8">
    <location>
        <begin position="446"/>
        <end position="464"/>
    </location>
</feature>
<feature type="transmembrane region" description="Helical" evidence="8">
    <location>
        <begin position="344"/>
        <end position="364"/>
    </location>
</feature>
<sequence length="510" mass="57226">MKGKKLLQIIGAVAVINMLSRLIGFFREVVIGYQFGTSYAADSVVTAYTLPNFFYVVIGGAVTTAFISVYTKIDDPLGQHRYLERMFGWLSLAFLFFSALLVFFSEQVIALLFSGMEQAEFQLTADLFRVMAPATFFLILSMWLTGILNVNNRFSWAAVATLVLNGSFLGIAVVFYPWLGAYAHAWGALFSAFFMCMFLVYFVRKGKFFSFRPRLEKSRETWRTLKIGMPILLGGATLQLYFLLHRMFASWLEDGYIAALNYTSKVVQMPQSVLMMAVTTVIYPLLSRKVAAKEESGIQSLYGKGLRMMGLVILPATVFVLFYAEDIIRIIFQYGNFTEQSTAMAAPLLQILVIGMFFHSANLFITRFFYAYERSIFPVVISLVSVLGINVVIAFLLIESYGAAGVAWGTSIASICNFILLLAGTRFVLKWQGTMKHKAGKEIGKLLLLLLLFAAALFGFNFFMTAGGSFVRLVSGGFTAVFVLIVLMKLLRFQEVDEWIQKVKKKVVKK</sequence>
<keyword evidence="11" id="KW-1185">Reference proteome</keyword>
<dbReference type="GO" id="GO:0009252">
    <property type="term" value="P:peptidoglycan biosynthetic process"/>
    <property type="evidence" value="ECO:0007669"/>
    <property type="project" value="UniProtKB-UniRule"/>
</dbReference>
<keyword evidence="4 8" id="KW-0133">Cell shape</keyword>
<evidence type="ECO:0000256" key="1">
    <source>
        <dbReference type="ARBA" id="ARBA00004651"/>
    </source>
</evidence>
<dbReference type="RefSeq" id="WP_091271373.1">
    <property type="nucleotide sequence ID" value="NZ_FNDK01000002.1"/>
</dbReference>
<evidence type="ECO:0000256" key="3">
    <source>
        <dbReference type="ARBA" id="ARBA00022692"/>
    </source>
</evidence>
<dbReference type="NCBIfam" id="TIGR01695">
    <property type="entry name" value="murJ_mviN"/>
    <property type="match status" value="1"/>
</dbReference>
<organism evidence="10 11">
    <name type="scientific">Alteribacillus persepolensis</name>
    <dbReference type="NCBI Taxonomy" id="568899"/>
    <lineage>
        <taxon>Bacteria</taxon>
        <taxon>Bacillati</taxon>
        <taxon>Bacillota</taxon>
        <taxon>Bacilli</taxon>
        <taxon>Bacillales</taxon>
        <taxon>Bacillaceae</taxon>
        <taxon>Alteribacillus</taxon>
    </lineage>
</organism>
<comment type="similarity">
    <text evidence="8 9">Belongs to the MurJ/MviN family.</text>
</comment>
<dbReference type="AlphaFoldDB" id="A0A1G8ADM9"/>
<dbReference type="GO" id="GO:0008360">
    <property type="term" value="P:regulation of cell shape"/>
    <property type="evidence" value="ECO:0007669"/>
    <property type="project" value="UniProtKB-UniRule"/>
</dbReference>
<keyword evidence="3 8" id="KW-0812">Transmembrane</keyword>
<proteinExistence type="inferred from homology"/>
<evidence type="ECO:0000256" key="9">
    <source>
        <dbReference type="PIRNR" id="PIRNR002869"/>
    </source>
</evidence>
<keyword evidence="8 9" id="KW-0961">Cell wall biogenesis/degradation</keyword>
<keyword evidence="5 8" id="KW-0573">Peptidoglycan synthesis</keyword>
<comment type="pathway">
    <text evidence="8">Cell wall biogenesis; peptidoglycan biosynthesis.</text>
</comment>
<keyword evidence="2 8" id="KW-1003">Cell membrane</keyword>
<dbReference type="Proteomes" id="UP000199163">
    <property type="component" value="Unassembled WGS sequence"/>
</dbReference>
<evidence type="ECO:0000256" key="6">
    <source>
        <dbReference type="ARBA" id="ARBA00022989"/>
    </source>
</evidence>
<feature type="transmembrane region" description="Helical" evidence="8">
    <location>
        <begin position="53"/>
        <end position="71"/>
    </location>
</feature>
<keyword evidence="7 8" id="KW-0472">Membrane</keyword>
<dbReference type="InterPro" id="IPR051050">
    <property type="entry name" value="Lipid_II_flippase_MurJ/MviN"/>
</dbReference>
<dbReference type="GO" id="GO:0034204">
    <property type="term" value="P:lipid translocation"/>
    <property type="evidence" value="ECO:0007669"/>
    <property type="project" value="TreeGrafter"/>
</dbReference>
<dbReference type="GO" id="GO:0015648">
    <property type="term" value="F:lipid-linked peptidoglycan transporter activity"/>
    <property type="evidence" value="ECO:0007669"/>
    <property type="project" value="UniProtKB-UniRule"/>
</dbReference>
<evidence type="ECO:0000256" key="8">
    <source>
        <dbReference type="HAMAP-Rule" id="MF_02078"/>
    </source>
</evidence>
<feature type="transmembrane region" description="Helical" evidence="8">
    <location>
        <begin position="7"/>
        <end position="26"/>
    </location>
</feature>
<dbReference type="PRINTS" id="PR01806">
    <property type="entry name" value="VIRFACTRMVIN"/>
</dbReference>
<evidence type="ECO:0000256" key="4">
    <source>
        <dbReference type="ARBA" id="ARBA00022960"/>
    </source>
</evidence>
<gene>
    <name evidence="8" type="primary">murJ</name>
    <name evidence="10" type="ORF">SAMN05192534_102116</name>
</gene>
<evidence type="ECO:0000313" key="10">
    <source>
        <dbReference type="EMBL" id="SDH18936.1"/>
    </source>
</evidence>
<dbReference type="PANTHER" id="PTHR47019:SF1">
    <property type="entry name" value="LIPID II FLIPPASE MURJ"/>
    <property type="match status" value="1"/>
</dbReference>
<protein>
    <recommendedName>
        <fullName evidence="8">Probable lipid II flippase MurJ</fullName>
    </recommendedName>
</protein>
<feature type="transmembrane region" description="Helical" evidence="8">
    <location>
        <begin position="376"/>
        <end position="398"/>
    </location>
</feature>
<feature type="transmembrane region" description="Helical" evidence="8">
    <location>
        <begin position="404"/>
        <end position="425"/>
    </location>
</feature>
<dbReference type="GO" id="GO:0005886">
    <property type="term" value="C:plasma membrane"/>
    <property type="evidence" value="ECO:0007669"/>
    <property type="project" value="UniProtKB-SubCell"/>
</dbReference>
<feature type="transmembrane region" description="Helical" evidence="8">
    <location>
        <begin position="127"/>
        <end position="144"/>
    </location>
</feature>
<feature type="transmembrane region" description="Helical" evidence="8">
    <location>
        <begin position="470"/>
        <end position="491"/>
    </location>
</feature>
<evidence type="ECO:0000256" key="7">
    <source>
        <dbReference type="ARBA" id="ARBA00023136"/>
    </source>
</evidence>
<dbReference type="HAMAP" id="MF_02078">
    <property type="entry name" value="MurJ_MviN"/>
    <property type="match status" value="1"/>
</dbReference>
<feature type="transmembrane region" description="Helical" evidence="8">
    <location>
        <begin position="269"/>
        <end position="286"/>
    </location>
</feature>
<dbReference type="InterPro" id="IPR004268">
    <property type="entry name" value="MurJ"/>
</dbReference>
<feature type="transmembrane region" description="Helical" evidence="8">
    <location>
        <begin position="92"/>
        <end position="115"/>
    </location>
</feature>
<feature type="transmembrane region" description="Helical" evidence="8">
    <location>
        <begin position="306"/>
        <end position="324"/>
    </location>
</feature>
<keyword evidence="6 8" id="KW-1133">Transmembrane helix</keyword>
<dbReference type="CDD" id="cd13123">
    <property type="entry name" value="MATE_MurJ_like"/>
    <property type="match status" value="1"/>
</dbReference>
<keyword evidence="8 9" id="KW-0813">Transport</keyword>
<reference evidence="11" key="1">
    <citation type="submission" date="2016-10" db="EMBL/GenBank/DDBJ databases">
        <authorList>
            <person name="Varghese N."/>
            <person name="Submissions S."/>
        </authorList>
    </citation>
    <scope>NUCLEOTIDE SEQUENCE [LARGE SCALE GENOMIC DNA]</scope>
    <source>
        <strain evidence="11">DSM 21632</strain>
    </source>
</reference>
<comment type="function">
    <text evidence="8 9">Involved in peptidoglycan biosynthesis. Transports lipid-linked peptidoglycan precursors from the inner to the outer leaflet of the cytoplasmic membrane.</text>
</comment>
<dbReference type="STRING" id="568899.SAMN05192534_102116"/>